<keyword evidence="1" id="KW-0732">Signal</keyword>
<keyword evidence="5" id="KW-1185">Reference proteome</keyword>
<evidence type="ECO:0000313" key="5">
    <source>
        <dbReference type="Proteomes" id="UP001570846"/>
    </source>
</evidence>
<dbReference type="OrthoDB" id="934917at2"/>
<organism evidence="2 4">
    <name type="scientific">Rufibacter glacialis</name>
    <dbReference type="NCBI Taxonomy" id="1259555"/>
    <lineage>
        <taxon>Bacteria</taxon>
        <taxon>Pseudomonadati</taxon>
        <taxon>Bacteroidota</taxon>
        <taxon>Cytophagia</taxon>
        <taxon>Cytophagales</taxon>
        <taxon>Hymenobacteraceae</taxon>
        <taxon>Rufibacter</taxon>
    </lineage>
</organism>
<dbReference type="EMBL" id="VKKZ01000020">
    <property type="protein sequence ID" value="KAA6434244.1"/>
    <property type="molecule type" value="Genomic_DNA"/>
</dbReference>
<gene>
    <name evidence="3" type="ORF">ACD591_16795</name>
    <name evidence="2" type="ORF">FOE74_08530</name>
</gene>
<dbReference type="Proteomes" id="UP000323866">
    <property type="component" value="Unassembled WGS sequence"/>
</dbReference>
<proteinExistence type="predicted"/>
<evidence type="ECO:0000256" key="1">
    <source>
        <dbReference type="SAM" id="SignalP"/>
    </source>
</evidence>
<dbReference type="EMBL" id="JBGOGF010000010">
    <property type="protein sequence ID" value="MFA1772961.1"/>
    <property type="molecule type" value="Genomic_DNA"/>
</dbReference>
<feature type="signal peptide" evidence="1">
    <location>
        <begin position="1"/>
        <end position="21"/>
    </location>
</feature>
<feature type="chain" id="PRO_5024346364" evidence="1">
    <location>
        <begin position="22"/>
        <end position="254"/>
    </location>
</feature>
<reference evidence="2 4" key="1">
    <citation type="submission" date="2019-07" db="EMBL/GenBank/DDBJ databases">
        <authorList>
            <person name="Qu J.-H."/>
        </authorList>
    </citation>
    <scope>NUCLEOTIDE SEQUENCE [LARGE SCALE GENOMIC DNA]</scope>
    <source>
        <strain evidence="2 4">MDT1-10-3</strain>
    </source>
</reference>
<dbReference type="Proteomes" id="UP001570846">
    <property type="component" value="Unassembled WGS sequence"/>
</dbReference>
<protein>
    <submittedName>
        <fullName evidence="2">Uncharacterized protein</fullName>
    </submittedName>
</protein>
<evidence type="ECO:0000313" key="3">
    <source>
        <dbReference type="EMBL" id="MFA1772961.1"/>
    </source>
</evidence>
<dbReference type="AlphaFoldDB" id="A0A5M8QGZ1"/>
<evidence type="ECO:0000313" key="4">
    <source>
        <dbReference type="Proteomes" id="UP000323866"/>
    </source>
</evidence>
<name>A0A5M8QGZ1_9BACT</name>
<dbReference type="RefSeq" id="WP_149098188.1">
    <property type="nucleotide sequence ID" value="NZ_BMMG01000003.1"/>
</dbReference>
<evidence type="ECO:0000313" key="2">
    <source>
        <dbReference type="EMBL" id="KAA6434244.1"/>
    </source>
</evidence>
<reference evidence="3 5" key="3">
    <citation type="submission" date="2024-08" db="EMBL/GenBank/DDBJ databases">
        <authorList>
            <person name="Wei W."/>
        </authorList>
    </citation>
    <scope>NUCLEOTIDE SEQUENCE [LARGE SCALE GENOMIC DNA]</scope>
    <source>
        <strain evidence="3 5">XU2</strain>
    </source>
</reference>
<comment type="caution">
    <text evidence="2">The sequence shown here is derived from an EMBL/GenBank/DDBJ whole genome shotgun (WGS) entry which is preliminary data.</text>
</comment>
<reference evidence="2 4" key="2">
    <citation type="submission" date="2019-09" db="EMBL/GenBank/DDBJ databases">
        <title>A bacterium isolated from glacier soil.</title>
        <authorList>
            <person name="Liu Q."/>
        </authorList>
    </citation>
    <scope>NUCLEOTIDE SEQUENCE [LARGE SCALE GENOMIC DNA]</scope>
    <source>
        <strain evidence="2 4">MDT1-10-3</strain>
    </source>
</reference>
<accession>A0A5M8QGZ1</accession>
<sequence length="254" mass="27757">MTQFSKTLAFLAIGVASSTVAVGQTSTPIGTDAQMNLNALATSPATSNVRMFDNRYQGVKGSPYFLEAWVPGTVELKTNNTGKSEVFKDLRLKYDVFTNLLFAVLPQTKDTIQFSTAPVLTFSLELPTNPSPLLFTRLKEAKALDPALAESFFAVVLDSEGGKAKLVKRVAKSKIEANFKGAYSSGQAYDELIDETQYYVVANGAMRRVKLNRKSVLEALPDQAEKLKSFISSQKIAMNSETDLIKVVAYSQTL</sequence>